<proteinExistence type="predicted"/>
<sequence>MVVKSKRQGNSTILPIPKYIKVPVNTEFEVYQDDDGNIVYTPVSKRPHDLWTNSQFDDFDYDLIRHEELQDLGYNPREVSPIGKEKMIFDADFNNSTLN</sequence>
<reference evidence="1 2" key="1">
    <citation type="submission" date="2015-07" db="EMBL/GenBank/DDBJ databases">
        <title>Lactobacillus korensis/26-25/ whole genome sequencing.</title>
        <authorList>
            <person name="Kim M.K."/>
            <person name="Im W.-T."/>
            <person name="Srinivasan S."/>
            <person name="Lee J.-J."/>
        </authorList>
    </citation>
    <scope>NUCLEOTIDE SEQUENCE [LARGE SCALE GENOMIC DNA]</scope>
    <source>
        <strain evidence="1 2">26-25</strain>
    </source>
</reference>
<evidence type="ECO:0000313" key="2">
    <source>
        <dbReference type="Proteomes" id="UP000036000"/>
    </source>
</evidence>
<organism evidence="1 2">
    <name type="scientific">Levilactobacillus koreensis</name>
    <dbReference type="NCBI Taxonomy" id="637971"/>
    <lineage>
        <taxon>Bacteria</taxon>
        <taxon>Bacillati</taxon>
        <taxon>Bacillota</taxon>
        <taxon>Bacilli</taxon>
        <taxon>Lactobacillales</taxon>
        <taxon>Lactobacillaceae</taxon>
        <taxon>Levilactobacillus</taxon>
    </lineage>
</organism>
<dbReference type="RefSeq" id="WP_048733856.1">
    <property type="nucleotide sequence ID" value="NZ_CP012033.1"/>
</dbReference>
<protein>
    <recommendedName>
        <fullName evidence="3">AbrB family transcriptional regulator</fullName>
    </recommendedName>
</protein>
<gene>
    <name evidence="1" type="ORF">ABN16_06115</name>
</gene>
<dbReference type="AlphaFoldDB" id="A0AAC9ER16"/>
<evidence type="ECO:0000313" key="1">
    <source>
        <dbReference type="EMBL" id="AKP64606.1"/>
    </source>
</evidence>
<keyword evidence="2" id="KW-1185">Reference proteome</keyword>
<evidence type="ECO:0008006" key="3">
    <source>
        <dbReference type="Google" id="ProtNLM"/>
    </source>
</evidence>
<name>A0AAC9ER16_9LACO</name>
<dbReference type="KEGG" id="lko:ABN16_06115"/>
<dbReference type="EMBL" id="CP012033">
    <property type="protein sequence ID" value="AKP64606.1"/>
    <property type="molecule type" value="Genomic_DNA"/>
</dbReference>
<dbReference type="Proteomes" id="UP000036000">
    <property type="component" value="Chromosome"/>
</dbReference>
<accession>A0AAC9ER16</accession>